<evidence type="ECO:0000256" key="6">
    <source>
        <dbReference type="ARBA" id="ARBA00023136"/>
    </source>
</evidence>
<dbReference type="Pfam" id="PF21088">
    <property type="entry name" value="MS_channel_1st"/>
    <property type="match status" value="1"/>
</dbReference>
<dbReference type="Gene3D" id="3.30.70.100">
    <property type="match status" value="1"/>
</dbReference>
<protein>
    <submittedName>
        <fullName evidence="11">Mechanosensitive ion channel family protein</fullName>
    </submittedName>
</protein>
<evidence type="ECO:0000256" key="7">
    <source>
        <dbReference type="SAM" id="Phobius"/>
    </source>
</evidence>
<dbReference type="InterPro" id="IPR010920">
    <property type="entry name" value="LSM_dom_sf"/>
</dbReference>
<comment type="similarity">
    <text evidence="2">Belongs to the MscS (TC 1.A.23) family.</text>
</comment>
<proteinExistence type="inferred from homology"/>
<keyword evidence="12" id="KW-1185">Reference proteome</keyword>
<feature type="transmembrane region" description="Helical" evidence="7">
    <location>
        <begin position="89"/>
        <end position="110"/>
    </location>
</feature>
<dbReference type="InterPro" id="IPR023408">
    <property type="entry name" value="MscS_beta-dom_sf"/>
</dbReference>
<comment type="caution">
    <text evidence="11">The sequence shown here is derived from an EMBL/GenBank/DDBJ whole genome shotgun (WGS) entry which is preliminary data.</text>
</comment>
<dbReference type="SUPFAM" id="SSF50182">
    <property type="entry name" value="Sm-like ribonucleoproteins"/>
    <property type="match status" value="1"/>
</dbReference>
<name>A0A1Q8YHM7_9BURK</name>
<feature type="transmembrane region" description="Helical" evidence="7">
    <location>
        <begin position="56"/>
        <end position="77"/>
    </location>
</feature>
<dbReference type="Gene3D" id="1.10.287.1260">
    <property type="match status" value="1"/>
</dbReference>
<keyword evidence="3" id="KW-1003">Cell membrane</keyword>
<keyword evidence="4 7" id="KW-0812">Transmembrane</keyword>
<feature type="transmembrane region" description="Helical" evidence="7">
    <location>
        <begin position="12"/>
        <end position="35"/>
    </location>
</feature>
<comment type="subcellular location">
    <subcellularLocation>
        <location evidence="1">Cell membrane</location>
        <topology evidence="1">Multi-pass membrane protein</topology>
    </subcellularLocation>
</comment>
<organism evidence="11 12">
    <name type="scientific">Rhodoferax antarcticus ANT.BR</name>
    <dbReference type="NCBI Taxonomy" id="1111071"/>
    <lineage>
        <taxon>Bacteria</taxon>
        <taxon>Pseudomonadati</taxon>
        <taxon>Pseudomonadota</taxon>
        <taxon>Betaproteobacteria</taxon>
        <taxon>Burkholderiales</taxon>
        <taxon>Comamonadaceae</taxon>
        <taxon>Rhodoferax</taxon>
    </lineage>
</organism>
<evidence type="ECO:0000256" key="3">
    <source>
        <dbReference type="ARBA" id="ARBA00022475"/>
    </source>
</evidence>
<dbReference type="PANTHER" id="PTHR43634">
    <property type="entry name" value="OW CONDUCTANCE MECHANOSENSITIVE CHANNEL"/>
    <property type="match status" value="1"/>
</dbReference>
<evidence type="ECO:0000256" key="5">
    <source>
        <dbReference type="ARBA" id="ARBA00022989"/>
    </source>
</evidence>
<dbReference type="InterPro" id="IPR011014">
    <property type="entry name" value="MscS_channel_TM-2"/>
</dbReference>
<evidence type="ECO:0000313" key="11">
    <source>
        <dbReference type="EMBL" id="OLP07429.1"/>
    </source>
</evidence>
<evidence type="ECO:0000259" key="9">
    <source>
        <dbReference type="Pfam" id="PF21082"/>
    </source>
</evidence>
<dbReference type="Proteomes" id="UP000185911">
    <property type="component" value="Unassembled WGS sequence"/>
</dbReference>
<dbReference type="GO" id="GO:0008381">
    <property type="term" value="F:mechanosensitive monoatomic ion channel activity"/>
    <property type="evidence" value="ECO:0007669"/>
    <property type="project" value="UniProtKB-ARBA"/>
</dbReference>
<reference evidence="11 12" key="1">
    <citation type="submission" date="2017-01" db="EMBL/GenBank/DDBJ databases">
        <title>Genome sequence of Rhodoferax antarcticus ANT.BR, a psychrophilic purple nonsulfur bacterium from an Antarctic microbial mat.</title>
        <authorList>
            <person name="Baker J."/>
            <person name="Riester C."/>
            <person name="Skinner B."/>
            <person name="Newell A."/>
            <person name="Swingley W."/>
            <person name="Madigan M."/>
            <person name="Jung D."/>
            <person name="Asao M."/>
            <person name="Chen M."/>
            <person name="Loughlin P."/>
            <person name="Pan H."/>
            <person name="Lin S."/>
            <person name="Li N."/>
            <person name="Shaw J."/>
            <person name="Prado M."/>
            <person name="Sherman C."/>
            <person name="Li X."/>
            <person name="Tang J."/>
            <person name="Blankenship R."/>
            <person name="Zhao T."/>
            <person name="Touchman J."/>
            <person name="Sattley M."/>
        </authorList>
    </citation>
    <scope>NUCLEOTIDE SEQUENCE [LARGE SCALE GENOMIC DNA]</scope>
    <source>
        <strain evidence="11 12">ANT.BR</strain>
    </source>
</reference>
<evidence type="ECO:0000259" key="10">
    <source>
        <dbReference type="Pfam" id="PF21088"/>
    </source>
</evidence>
<dbReference type="InterPro" id="IPR049142">
    <property type="entry name" value="MS_channel_1st"/>
</dbReference>
<gene>
    <name evidence="11" type="ORF">BLL52_1259</name>
</gene>
<evidence type="ECO:0000259" key="8">
    <source>
        <dbReference type="Pfam" id="PF00924"/>
    </source>
</evidence>
<dbReference type="PANTHER" id="PTHR43634:SF2">
    <property type="entry name" value="LOW CONDUCTANCE MECHANOSENSITIVE CHANNEL YNAI"/>
    <property type="match status" value="1"/>
</dbReference>
<dbReference type="RefSeq" id="WP_075585743.1">
    <property type="nucleotide sequence ID" value="NZ_MSYM01000008.1"/>
</dbReference>
<dbReference type="STRING" id="81479.RA876_00945"/>
<accession>A0A1Q8YHM7</accession>
<evidence type="ECO:0000313" key="12">
    <source>
        <dbReference type="Proteomes" id="UP000185911"/>
    </source>
</evidence>
<dbReference type="InterPro" id="IPR006685">
    <property type="entry name" value="MscS_channel_2nd"/>
</dbReference>
<dbReference type="Gene3D" id="2.30.30.60">
    <property type="match status" value="1"/>
</dbReference>
<dbReference type="Pfam" id="PF00924">
    <property type="entry name" value="MS_channel_2nd"/>
    <property type="match status" value="1"/>
</dbReference>
<feature type="domain" description="Mechanosensitive ion channel MscS" evidence="8">
    <location>
        <begin position="183"/>
        <end position="252"/>
    </location>
</feature>
<dbReference type="Pfam" id="PF21082">
    <property type="entry name" value="MS_channel_3rd"/>
    <property type="match status" value="1"/>
</dbReference>
<feature type="domain" description="Mechanosensitive ion channel MscS C-terminal" evidence="9">
    <location>
        <begin position="261"/>
        <end position="345"/>
    </location>
</feature>
<dbReference type="InterPro" id="IPR049278">
    <property type="entry name" value="MS_channel_C"/>
</dbReference>
<dbReference type="SUPFAM" id="SSF82689">
    <property type="entry name" value="Mechanosensitive channel protein MscS (YggB), C-terminal domain"/>
    <property type="match status" value="1"/>
</dbReference>
<keyword evidence="5 7" id="KW-1133">Transmembrane helix</keyword>
<evidence type="ECO:0000256" key="2">
    <source>
        <dbReference type="ARBA" id="ARBA00008017"/>
    </source>
</evidence>
<dbReference type="InterPro" id="IPR045042">
    <property type="entry name" value="YnaI-like"/>
</dbReference>
<evidence type="ECO:0000256" key="1">
    <source>
        <dbReference type="ARBA" id="ARBA00004651"/>
    </source>
</evidence>
<keyword evidence="6 7" id="KW-0472">Membrane</keyword>
<evidence type="ECO:0000256" key="4">
    <source>
        <dbReference type="ARBA" id="ARBA00022692"/>
    </source>
</evidence>
<dbReference type="SUPFAM" id="SSF82861">
    <property type="entry name" value="Mechanosensitive channel protein MscS (YggB), transmembrane region"/>
    <property type="match status" value="1"/>
</dbReference>
<dbReference type="AlphaFoldDB" id="A0A1Q8YHM7"/>
<sequence length="368" mass="40748">MQLYYDFVSDNFGMTSWVATVLAMALATLVIHYLLRIVLKRASHITVRTQTVWDDALVNSAAKPVLLAFWLISAGLMARVLQRESEVEFLTQGLVLRDVALIVAVAWFLLRFSGKVGRNILVQRAANGDDVDPTTIDALVKLTRLLTVVVAMITIAQTLGFHIGGLLALGGVGGLAVGLAAKDLLANFFGGLTIYLDRPFGVGEWIRSPDKSIEGTVEYISWRHTRIRAFNKNPIYVPNAVFTSIIVENPSRMSHRRLKETIGVRYDDFDKVAIIVADIRLLLQAHPGIDTSQTMIVNFNLFGPSSLDIMVYTFTKTTDWIAFHGVKQEVLLQIGECIKRHGAQIAFPTRTLHLETEASAQMPTVPTT</sequence>
<feature type="domain" description="Mechanosensitive ion channel transmembrane helices 2/3" evidence="10">
    <location>
        <begin position="141"/>
        <end position="182"/>
    </location>
</feature>
<dbReference type="GO" id="GO:0005886">
    <property type="term" value="C:plasma membrane"/>
    <property type="evidence" value="ECO:0007669"/>
    <property type="project" value="UniProtKB-SubCell"/>
</dbReference>
<dbReference type="InterPro" id="IPR011066">
    <property type="entry name" value="MscS_channel_C_sf"/>
</dbReference>
<dbReference type="EMBL" id="MSYM01000008">
    <property type="protein sequence ID" value="OLP07429.1"/>
    <property type="molecule type" value="Genomic_DNA"/>
</dbReference>